<dbReference type="InterPro" id="IPR003961">
    <property type="entry name" value="FN3_dom"/>
</dbReference>
<reference evidence="2" key="1">
    <citation type="submission" date="2018-05" db="EMBL/GenBank/DDBJ databases">
        <authorList>
            <person name="Lanie J.A."/>
            <person name="Ng W.-L."/>
            <person name="Kazmierczak K.M."/>
            <person name="Andrzejewski T.M."/>
            <person name="Davidsen T.M."/>
            <person name="Wayne K.J."/>
            <person name="Tettelin H."/>
            <person name="Glass J.I."/>
            <person name="Rusch D."/>
            <person name="Podicherti R."/>
            <person name="Tsui H.-C.T."/>
            <person name="Winkler M.E."/>
        </authorList>
    </citation>
    <scope>NUCLEOTIDE SEQUENCE</scope>
</reference>
<accession>A0A381RBM5</accession>
<dbReference type="InterPro" id="IPR026444">
    <property type="entry name" value="Secre_tail"/>
</dbReference>
<dbReference type="SUPFAM" id="SSF49265">
    <property type="entry name" value="Fibronectin type III"/>
    <property type="match status" value="1"/>
</dbReference>
<dbReference type="InterPro" id="IPR025965">
    <property type="entry name" value="FlgD/Vpr_Ig-like"/>
</dbReference>
<dbReference type="CDD" id="cd00063">
    <property type="entry name" value="FN3"/>
    <property type="match status" value="1"/>
</dbReference>
<name>A0A381RBM5_9ZZZZ</name>
<feature type="domain" description="FlgD/Vpr Ig-like" evidence="1">
    <location>
        <begin position="640"/>
        <end position="697"/>
    </location>
</feature>
<proteinExistence type="predicted"/>
<gene>
    <name evidence="2" type="ORF">METZ01_LOCUS42029</name>
</gene>
<dbReference type="InterPro" id="IPR036116">
    <property type="entry name" value="FN3_sf"/>
</dbReference>
<evidence type="ECO:0000259" key="1">
    <source>
        <dbReference type="Pfam" id="PF13860"/>
    </source>
</evidence>
<dbReference type="Pfam" id="PF13860">
    <property type="entry name" value="FlgD_ig"/>
    <property type="match status" value="1"/>
</dbReference>
<evidence type="ECO:0000313" key="2">
    <source>
        <dbReference type="EMBL" id="SUZ89175.1"/>
    </source>
</evidence>
<sequence length="710" mass="78634">MMFQFTLEVPNMTKSLSTLRTTFLPVFIFYFFTMVPIKGQDLCPPFFLNGIPLNGAIELTWEMPDTLGGLGEEVFSACFPVCATAAEGFTVEHMGQDTSGGWFQDEDGEAVECGTNMYACADGGSDGFGAFASWSDTLAPVNSRLSTGPIDLSSYANATLIFDEYYTYTSYAHDSNWVEISTNGSDWTTVYYSDPMELGDGYVINSVDLTTYAGQSIYLGFRFYDSIGYNENWEIDNIRVFGGAGDYSNPCGTLTGYNVFQDGNNVGSSDNNSYTVTGLTNNVNYCFSISAVYSEGESDQCVEACFAPVDPFELTMTTFRDTLDHSAGEYSVFEFSLINMDTASHDFHFSTDVLIEPNTENTLLGDDFNSGTSTNFFDSDGFWNVGTVDDANATYLSYPEDSDGAFYYYNDASAYYYTYYEPTSAILQSQPIAYAGGAPVFFVLDMFFPNVFGDCSSGHQYAEDASIIVSTDNGATWTVIDSTFATNVTYDDAWYDVWGEANWHTLMYNITPYISAGVFSVGVRYEDCGGNFGYGIGVDNAYVVQGDETHWLSWERLSGEIVSGDTMSMSLTMMPQQDQNEYLTTTFWLEGSAMSQTVDIVMITDPDNVGVVNDDGLPEKFAVHQNYPNPFNPMTTLRYDLPEDDLVNITIYDMMGREIVTLINDQQAAGYRSFVWNGTNDLGESVSAGIYLFIIKAGELRQTKKMVLLK</sequence>
<organism evidence="2">
    <name type="scientific">marine metagenome</name>
    <dbReference type="NCBI Taxonomy" id="408172"/>
    <lineage>
        <taxon>unclassified sequences</taxon>
        <taxon>metagenomes</taxon>
        <taxon>ecological metagenomes</taxon>
    </lineage>
</organism>
<protein>
    <recommendedName>
        <fullName evidence="1">FlgD/Vpr Ig-like domain-containing protein</fullName>
    </recommendedName>
</protein>
<dbReference type="Gene3D" id="2.60.40.4070">
    <property type="match status" value="1"/>
</dbReference>
<dbReference type="InterPro" id="IPR013783">
    <property type="entry name" value="Ig-like_fold"/>
</dbReference>
<dbReference type="AlphaFoldDB" id="A0A381RBM5"/>
<dbReference type="Gene3D" id="2.60.40.10">
    <property type="entry name" value="Immunoglobulins"/>
    <property type="match status" value="1"/>
</dbReference>
<dbReference type="EMBL" id="UINC01001807">
    <property type="protein sequence ID" value="SUZ89175.1"/>
    <property type="molecule type" value="Genomic_DNA"/>
</dbReference>
<dbReference type="NCBIfam" id="TIGR04183">
    <property type="entry name" value="Por_Secre_tail"/>
    <property type="match status" value="1"/>
</dbReference>